<comment type="similarity">
    <text evidence="1">In the C-terminal section; belongs to the class-I pyridoxal-phosphate-dependent aminotransferase family.</text>
</comment>
<dbReference type="Pfam" id="PF00392">
    <property type="entry name" value="GntR"/>
    <property type="match status" value="1"/>
</dbReference>
<proteinExistence type="inferred from homology"/>
<evidence type="ECO:0000256" key="5">
    <source>
        <dbReference type="ARBA" id="ARBA00023163"/>
    </source>
</evidence>
<evidence type="ECO:0000313" key="7">
    <source>
        <dbReference type="EMBL" id="CUR58195.1"/>
    </source>
</evidence>
<dbReference type="PROSITE" id="PS50949">
    <property type="entry name" value="HTH_GNTR"/>
    <property type="match status" value="1"/>
</dbReference>
<organism evidence="7">
    <name type="scientific">metagenome</name>
    <dbReference type="NCBI Taxonomy" id="256318"/>
    <lineage>
        <taxon>unclassified sequences</taxon>
        <taxon>metagenomes</taxon>
    </lineage>
</organism>
<dbReference type="EMBL" id="CZKA01000043">
    <property type="protein sequence ID" value="CUR58195.1"/>
    <property type="molecule type" value="Genomic_DNA"/>
</dbReference>
<dbReference type="PANTHER" id="PTHR46577:SF1">
    <property type="entry name" value="HTH-TYPE TRANSCRIPTIONAL REGULATORY PROTEIN GABR"/>
    <property type="match status" value="1"/>
</dbReference>
<dbReference type="GO" id="GO:0030170">
    <property type="term" value="F:pyridoxal phosphate binding"/>
    <property type="evidence" value="ECO:0007669"/>
    <property type="project" value="InterPro"/>
</dbReference>
<dbReference type="CDD" id="cd00609">
    <property type="entry name" value="AAT_like"/>
    <property type="match status" value="1"/>
</dbReference>
<keyword evidence="7" id="KW-0032">Aminotransferase</keyword>
<dbReference type="Gene3D" id="1.10.10.10">
    <property type="entry name" value="Winged helix-like DNA-binding domain superfamily/Winged helix DNA-binding domain"/>
    <property type="match status" value="1"/>
</dbReference>
<dbReference type="GO" id="GO:0003700">
    <property type="term" value="F:DNA-binding transcription factor activity"/>
    <property type="evidence" value="ECO:0007669"/>
    <property type="project" value="InterPro"/>
</dbReference>
<evidence type="ECO:0000259" key="6">
    <source>
        <dbReference type="PROSITE" id="PS50949"/>
    </source>
</evidence>
<dbReference type="GO" id="GO:0003677">
    <property type="term" value="F:DNA binding"/>
    <property type="evidence" value="ECO:0007669"/>
    <property type="project" value="UniProtKB-KW"/>
</dbReference>
<keyword evidence="3" id="KW-0805">Transcription regulation</keyword>
<dbReference type="InterPro" id="IPR015424">
    <property type="entry name" value="PyrdxlP-dep_Trfase"/>
</dbReference>
<sequence>MPKPTTLPVRLDRRRATTLGAQLAGQIRDLITTGTLEIGDRLPSTRGLAADLGVSRAVTEQAFDQLLAEGWLEARRGSGTYVAAAGHVAPTPTSRSAAPAAEPAFRFDTGTPWIDPRHAAGWRRAWREVAADRPPAGYPDPAGLSELREALCLHLARTRGLRCTPDEVALTNGTTDGLRHLLATLPPGPVAMEDPGYRAAANVVLDSGRDLVDVPVGDDGLRVDRLDTAVQALYVTPAHQHPLGITMSATRRLALLERAGALDAVVIEDDYDSEFRYDVAPLPALASLDRDRVVYLGTASKSVAPALRLGWLVAPVAVVREITARRDRTHDLVPWPVQRAFLAMLREGYVDRVVRSARRVYAQRSRQVMEAIGDFGTVAPSPAGMYLTLQLDQGAAERAATTARAAGFDVPLLSDYSRTAGRHGLVLGFGGCSDAQLDAVLGHLRASLAASGPARD</sequence>
<dbReference type="Gene3D" id="3.40.640.10">
    <property type="entry name" value="Type I PLP-dependent aspartate aminotransferase-like (Major domain)"/>
    <property type="match status" value="1"/>
</dbReference>
<dbReference type="CDD" id="cd07377">
    <property type="entry name" value="WHTH_GntR"/>
    <property type="match status" value="1"/>
</dbReference>
<dbReference type="GO" id="GO:0008483">
    <property type="term" value="F:transaminase activity"/>
    <property type="evidence" value="ECO:0007669"/>
    <property type="project" value="UniProtKB-KW"/>
</dbReference>
<dbReference type="InterPro" id="IPR000524">
    <property type="entry name" value="Tscrpt_reg_HTH_GntR"/>
</dbReference>
<keyword evidence="7" id="KW-0808">Transferase</keyword>
<feature type="domain" description="HTH gntR-type" evidence="6">
    <location>
        <begin position="17"/>
        <end position="85"/>
    </location>
</feature>
<keyword evidence="5" id="KW-0804">Transcription</keyword>
<evidence type="ECO:0000256" key="4">
    <source>
        <dbReference type="ARBA" id="ARBA00023125"/>
    </source>
</evidence>
<dbReference type="SUPFAM" id="SSF53383">
    <property type="entry name" value="PLP-dependent transferases"/>
    <property type="match status" value="1"/>
</dbReference>
<dbReference type="PANTHER" id="PTHR46577">
    <property type="entry name" value="HTH-TYPE TRANSCRIPTIONAL REGULATORY PROTEIN GABR"/>
    <property type="match status" value="1"/>
</dbReference>
<dbReference type="PRINTS" id="PR00035">
    <property type="entry name" value="HTHGNTR"/>
</dbReference>
<dbReference type="SMART" id="SM00345">
    <property type="entry name" value="HTH_GNTR"/>
    <property type="match status" value="1"/>
</dbReference>
<dbReference type="SUPFAM" id="SSF46785">
    <property type="entry name" value="Winged helix' DNA-binding domain"/>
    <property type="match status" value="1"/>
</dbReference>
<evidence type="ECO:0000256" key="1">
    <source>
        <dbReference type="ARBA" id="ARBA00005384"/>
    </source>
</evidence>
<protein>
    <submittedName>
        <fullName evidence="7">Transcriptional regulator, GntR family with aminotransferase domain</fullName>
    </submittedName>
</protein>
<gene>
    <name evidence="7" type="ORF">NOCA2480150</name>
</gene>
<dbReference type="InterPro" id="IPR015421">
    <property type="entry name" value="PyrdxlP-dep_Trfase_major"/>
</dbReference>
<accession>A0A2P2C865</accession>
<evidence type="ECO:0000256" key="3">
    <source>
        <dbReference type="ARBA" id="ARBA00023015"/>
    </source>
</evidence>
<dbReference type="InterPro" id="IPR051446">
    <property type="entry name" value="HTH_trans_reg/aminotransferase"/>
</dbReference>
<dbReference type="AlphaFoldDB" id="A0A2P2C865"/>
<keyword evidence="4" id="KW-0238">DNA-binding</keyword>
<dbReference type="InterPro" id="IPR036388">
    <property type="entry name" value="WH-like_DNA-bd_sf"/>
</dbReference>
<name>A0A2P2C865_9ZZZZ</name>
<reference evidence="7" key="1">
    <citation type="submission" date="2015-08" db="EMBL/GenBank/DDBJ databases">
        <authorList>
            <person name="Babu N.S."/>
            <person name="Beckwith C.J."/>
            <person name="Beseler K.G."/>
            <person name="Brison A."/>
            <person name="Carone J.V."/>
            <person name="Caskin T.P."/>
            <person name="Diamond M."/>
            <person name="Durham M.E."/>
            <person name="Foxe J.M."/>
            <person name="Go M."/>
            <person name="Henderson B.A."/>
            <person name="Jones I.B."/>
            <person name="McGettigan J.A."/>
            <person name="Micheletti S.J."/>
            <person name="Nasrallah M.E."/>
            <person name="Ortiz D."/>
            <person name="Piller C.R."/>
            <person name="Privatt S.R."/>
            <person name="Schneider S.L."/>
            <person name="Sharp S."/>
            <person name="Smith T.C."/>
            <person name="Stanton J.D."/>
            <person name="Ullery H.E."/>
            <person name="Wilson R.J."/>
            <person name="Serrano M.G."/>
            <person name="Buck G."/>
            <person name="Lee V."/>
            <person name="Wang Y."/>
            <person name="Carvalho R."/>
            <person name="Voegtly L."/>
            <person name="Shi R."/>
            <person name="Duckworth R."/>
            <person name="Johnson A."/>
            <person name="Loviza R."/>
            <person name="Walstead R."/>
            <person name="Shah Z."/>
            <person name="Kiflezghi M."/>
            <person name="Wade K."/>
            <person name="Ball S.L."/>
            <person name="Bradley K.W."/>
            <person name="Asai D.J."/>
            <person name="Bowman C.A."/>
            <person name="Russell D.A."/>
            <person name="Pope W.H."/>
            <person name="Jacobs-Sera D."/>
            <person name="Hendrix R.W."/>
            <person name="Hatfull G.F."/>
        </authorList>
    </citation>
    <scope>NUCLEOTIDE SEQUENCE</scope>
</reference>
<dbReference type="InterPro" id="IPR004839">
    <property type="entry name" value="Aminotransferase_I/II_large"/>
</dbReference>
<dbReference type="InterPro" id="IPR036390">
    <property type="entry name" value="WH_DNA-bd_sf"/>
</dbReference>
<evidence type="ECO:0000256" key="2">
    <source>
        <dbReference type="ARBA" id="ARBA00022898"/>
    </source>
</evidence>
<keyword evidence="2" id="KW-0663">Pyridoxal phosphate</keyword>
<dbReference type="Pfam" id="PF00155">
    <property type="entry name" value="Aminotran_1_2"/>
    <property type="match status" value="1"/>
</dbReference>